<dbReference type="SUPFAM" id="SSF103511">
    <property type="entry name" value="Chlorophyll a-b binding protein"/>
    <property type="match status" value="1"/>
</dbReference>
<dbReference type="KEGG" id="pmj:P9211_04711"/>
<dbReference type="STRING" id="93059.P9211_04711"/>
<keyword evidence="1" id="KW-0812">Transmembrane</keyword>
<keyword evidence="1" id="KW-1133">Transmembrane helix</keyword>
<accession>A9BE92</accession>
<proteinExistence type="predicted"/>
<dbReference type="OrthoDB" id="531955at2"/>
<evidence type="ECO:0000313" key="3">
    <source>
        <dbReference type="Proteomes" id="UP000000788"/>
    </source>
</evidence>
<dbReference type="HOGENOM" id="CLU_171075_5_1_3"/>
<name>A9BE92_PROM4</name>
<evidence type="ECO:0000256" key="1">
    <source>
        <dbReference type="SAM" id="Phobius"/>
    </source>
</evidence>
<dbReference type="AlphaFoldDB" id="A9BE92"/>
<feature type="transmembrane region" description="Helical" evidence="1">
    <location>
        <begin position="35"/>
        <end position="57"/>
    </location>
</feature>
<dbReference type="Proteomes" id="UP000000788">
    <property type="component" value="Chromosome"/>
</dbReference>
<organism evidence="2 3">
    <name type="scientific">Prochlorococcus marinus (strain MIT 9211)</name>
    <dbReference type="NCBI Taxonomy" id="93059"/>
    <lineage>
        <taxon>Bacteria</taxon>
        <taxon>Bacillati</taxon>
        <taxon>Cyanobacteriota</taxon>
        <taxon>Cyanophyceae</taxon>
        <taxon>Synechococcales</taxon>
        <taxon>Prochlorococcaceae</taxon>
        <taxon>Prochlorococcus</taxon>
    </lineage>
</organism>
<reference evidence="2 3" key="1">
    <citation type="journal article" date="2007" name="PLoS Genet.">
        <title>Patterns and implications of gene gain and loss in the evolution of Prochlorococcus.</title>
        <authorList>
            <person name="Kettler G.C."/>
            <person name="Martiny A.C."/>
            <person name="Huang K."/>
            <person name="Zucker J."/>
            <person name="Coleman M.L."/>
            <person name="Rodrigue S."/>
            <person name="Chen F."/>
            <person name="Lapidus A."/>
            <person name="Ferriera S."/>
            <person name="Johnson J."/>
            <person name="Steglich C."/>
            <person name="Church G.M."/>
            <person name="Richardson P."/>
            <person name="Chisholm S.W."/>
        </authorList>
    </citation>
    <scope>NUCLEOTIDE SEQUENCE [LARGE SCALE GENOMIC DNA]</scope>
    <source>
        <strain evidence="3">MIT 9211</strain>
    </source>
</reference>
<dbReference type="EMBL" id="CP000878">
    <property type="protein sequence ID" value="ABX08402.1"/>
    <property type="molecule type" value="Genomic_DNA"/>
</dbReference>
<evidence type="ECO:0000313" key="2">
    <source>
        <dbReference type="EMBL" id="ABX08402.1"/>
    </source>
</evidence>
<protein>
    <submittedName>
        <fullName evidence="2">Possible high light inducible protein</fullName>
    </submittedName>
</protein>
<keyword evidence="1" id="KW-0472">Membrane</keyword>
<sequence>MNSRKKPSIANSAEPVSKQELNSWKRGFTPQAEIWNGRMATIGLILGVGTLVLVNFFF</sequence>
<dbReference type="eggNOG" id="ENOG502ZIMD">
    <property type="taxonomic scope" value="Bacteria"/>
</dbReference>
<keyword evidence="3" id="KW-1185">Reference proteome</keyword>
<dbReference type="RefSeq" id="WP_012195025.1">
    <property type="nucleotide sequence ID" value="NC_009976.1"/>
</dbReference>
<gene>
    <name evidence="2" type="ordered locus">P9211_04711</name>
</gene>